<dbReference type="Proteomes" id="UP001599542">
    <property type="component" value="Unassembled WGS sequence"/>
</dbReference>
<sequence>MLGVVVRREGFDAALEAAVPSAYERALHASRDPELLPPERPYPVPAGAAARLGLS</sequence>
<proteinExistence type="predicted"/>
<comment type="caution">
    <text evidence="1">The sequence shown here is derived from an EMBL/GenBank/DDBJ whole genome shotgun (WGS) entry which is preliminary data.</text>
</comment>
<dbReference type="EMBL" id="JBHYPX010000019">
    <property type="protein sequence ID" value="MFE1352707.1"/>
    <property type="molecule type" value="Genomic_DNA"/>
</dbReference>
<name>A0ABW6GIZ4_9ACTN</name>
<accession>A0ABW6GIZ4</accession>
<evidence type="ECO:0000313" key="1">
    <source>
        <dbReference type="EMBL" id="MFE1352707.1"/>
    </source>
</evidence>
<protein>
    <submittedName>
        <fullName evidence="1">Uncharacterized protein</fullName>
    </submittedName>
</protein>
<gene>
    <name evidence="1" type="ORF">ACFW6T_12030</name>
</gene>
<dbReference type="RefSeq" id="WP_380323473.1">
    <property type="nucleotide sequence ID" value="NZ_JBHYPW010000021.1"/>
</dbReference>
<organism evidence="1 2">
    <name type="scientific">Kitasatospora phosalacinea</name>
    <dbReference type="NCBI Taxonomy" id="2065"/>
    <lineage>
        <taxon>Bacteria</taxon>
        <taxon>Bacillati</taxon>
        <taxon>Actinomycetota</taxon>
        <taxon>Actinomycetes</taxon>
        <taxon>Kitasatosporales</taxon>
        <taxon>Streptomycetaceae</taxon>
        <taxon>Kitasatospora</taxon>
    </lineage>
</organism>
<reference evidence="1 2" key="1">
    <citation type="submission" date="2024-09" db="EMBL/GenBank/DDBJ databases">
        <title>The Natural Products Discovery Center: Release of the First 8490 Sequenced Strains for Exploring Actinobacteria Biosynthetic Diversity.</title>
        <authorList>
            <person name="Kalkreuter E."/>
            <person name="Kautsar S.A."/>
            <person name="Yang D."/>
            <person name="Bader C.D."/>
            <person name="Teijaro C.N."/>
            <person name="Fluegel L."/>
            <person name="Davis C.M."/>
            <person name="Simpson J.R."/>
            <person name="Lauterbach L."/>
            <person name="Steele A.D."/>
            <person name="Gui C."/>
            <person name="Meng S."/>
            <person name="Li G."/>
            <person name="Viehrig K."/>
            <person name="Ye F."/>
            <person name="Su P."/>
            <person name="Kiefer A.F."/>
            <person name="Nichols A."/>
            <person name="Cepeda A.J."/>
            <person name="Yan W."/>
            <person name="Fan B."/>
            <person name="Jiang Y."/>
            <person name="Adhikari A."/>
            <person name="Zheng C.-J."/>
            <person name="Schuster L."/>
            <person name="Cowan T.M."/>
            <person name="Smanski M.J."/>
            <person name="Chevrette M.G."/>
            <person name="De Carvalho L.P.S."/>
            <person name="Shen B."/>
        </authorList>
    </citation>
    <scope>NUCLEOTIDE SEQUENCE [LARGE SCALE GENOMIC DNA]</scope>
    <source>
        <strain evidence="1 2">NPDC058753</strain>
    </source>
</reference>
<evidence type="ECO:0000313" key="2">
    <source>
        <dbReference type="Proteomes" id="UP001599542"/>
    </source>
</evidence>
<keyword evidence="2" id="KW-1185">Reference proteome</keyword>